<protein>
    <submittedName>
        <fullName evidence="1">Uncharacterized protein</fullName>
    </submittedName>
</protein>
<name>A0A2G8S4I1_9APHY</name>
<accession>A0A2G8S4I1</accession>
<proteinExistence type="predicted"/>
<gene>
    <name evidence="1" type="ORF">GSI_08733</name>
</gene>
<evidence type="ECO:0000313" key="2">
    <source>
        <dbReference type="Proteomes" id="UP000230002"/>
    </source>
</evidence>
<sequence length="228" mass="25607">MVRIVTTGKNRYEDCMRIGNNPETMGDGREQTVSRVVCPLVVSEHIPRVNRTAQSSQSPRVLILSKRNEGTTTRIYDRVRPAINVPTQAIVRHRVHPQLQTQVMAGVDIQTVEREEDRTGGLPERVAREEHPPAVVQLRLVRRPHVLRVERAADHAGLVAGVCDPSGLGEVEQRVRPGIEVEDEASRCDVRRRGNDAPVVAPVHVQLAQEDDHVRRRGVRALERDPSR</sequence>
<dbReference type="AlphaFoldDB" id="A0A2G8S4I1"/>
<keyword evidence="2" id="KW-1185">Reference proteome</keyword>
<evidence type="ECO:0000313" key="1">
    <source>
        <dbReference type="EMBL" id="PIL28689.1"/>
    </source>
</evidence>
<dbReference type="EMBL" id="AYKW01000023">
    <property type="protein sequence ID" value="PIL28689.1"/>
    <property type="molecule type" value="Genomic_DNA"/>
</dbReference>
<dbReference type="Proteomes" id="UP000230002">
    <property type="component" value="Unassembled WGS sequence"/>
</dbReference>
<reference evidence="1 2" key="1">
    <citation type="journal article" date="2015" name="Sci. Rep.">
        <title>Chromosome-level genome map provides insights into diverse defense mechanisms in the medicinal fungus Ganoderma sinense.</title>
        <authorList>
            <person name="Zhu Y."/>
            <person name="Xu J."/>
            <person name="Sun C."/>
            <person name="Zhou S."/>
            <person name="Xu H."/>
            <person name="Nelson D.R."/>
            <person name="Qian J."/>
            <person name="Song J."/>
            <person name="Luo H."/>
            <person name="Xiang L."/>
            <person name="Li Y."/>
            <person name="Xu Z."/>
            <person name="Ji A."/>
            <person name="Wang L."/>
            <person name="Lu S."/>
            <person name="Hayward A."/>
            <person name="Sun W."/>
            <person name="Li X."/>
            <person name="Schwartz D.C."/>
            <person name="Wang Y."/>
            <person name="Chen S."/>
        </authorList>
    </citation>
    <scope>NUCLEOTIDE SEQUENCE [LARGE SCALE GENOMIC DNA]</scope>
    <source>
        <strain evidence="1 2">ZZ0214-1</strain>
    </source>
</reference>
<organism evidence="1 2">
    <name type="scientific">Ganoderma sinense ZZ0214-1</name>
    <dbReference type="NCBI Taxonomy" id="1077348"/>
    <lineage>
        <taxon>Eukaryota</taxon>
        <taxon>Fungi</taxon>
        <taxon>Dikarya</taxon>
        <taxon>Basidiomycota</taxon>
        <taxon>Agaricomycotina</taxon>
        <taxon>Agaricomycetes</taxon>
        <taxon>Polyporales</taxon>
        <taxon>Polyporaceae</taxon>
        <taxon>Ganoderma</taxon>
    </lineage>
</organism>
<comment type="caution">
    <text evidence="1">The sequence shown here is derived from an EMBL/GenBank/DDBJ whole genome shotgun (WGS) entry which is preliminary data.</text>
</comment>